<reference evidence="5 6" key="1">
    <citation type="submission" date="2017-09" db="EMBL/GenBank/DDBJ databases">
        <title>Complete genome sequence of Janthinobacterium svalbardensis PAMC 27463.</title>
        <authorList>
            <person name="Cho Y.-J."/>
            <person name="Cho A."/>
            <person name="Kim O.-S."/>
            <person name="Lee J.-I."/>
        </authorList>
    </citation>
    <scope>NUCLEOTIDE SEQUENCE [LARGE SCALE GENOMIC DNA]</scope>
    <source>
        <strain evidence="5 6">PAMC 27463</strain>
    </source>
</reference>
<gene>
    <name evidence="5" type="ORF">CNX70_04070</name>
</gene>
<evidence type="ECO:0000256" key="2">
    <source>
        <dbReference type="ARBA" id="ARBA00023125"/>
    </source>
</evidence>
<keyword evidence="1" id="KW-0805">Transcription regulation</keyword>
<dbReference type="Pfam" id="PF12833">
    <property type="entry name" value="HTH_18"/>
    <property type="match status" value="1"/>
</dbReference>
<dbReference type="InterPro" id="IPR050204">
    <property type="entry name" value="AraC_XylS_family_regulators"/>
</dbReference>
<dbReference type="SMART" id="SM00342">
    <property type="entry name" value="HTH_ARAC"/>
    <property type="match status" value="1"/>
</dbReference>
<organism evidence="5 6">
    <name type="scientific">Janthinobacterium svalbardensis</name>
    <dbReference type="NCBI Taxonomy" id="368607"/>
    <lineage>
        <taxon>Bacteria</taxon>
        <taxon>Pseudomonadati</taxon>
        <taxon>Pseudomonadota</taxon>
        <taxon>Betaproteobacteria</taxon>
        <taxon>Burkholderiales</taxon>
        <taxon>Oxalobacteraceae</taxon>
        <taxon>Janthinobacterium</taxon>
    </lineage>
</organism>
<evidence type="ECO:0000256" key="3">
    <source>
        <dbReference type="ARBA" id="ARBA00023163"/>
    </source>
</evidence>
<dbReference type="InterPro" id="IPR018060">
    <property type="entry name" value="HTH_AraC"/>
</dbReference>
<dbReference type="AlphaFoldDB" id="A0A290WRE3"/>
<dbReference type="Proteomes" id="UP000218437">
    <property type="component" value="Chromosome"/>
</dbReference>
<proteinExistence type="predicted"/>
<keyword evidence="3" id="KW-0804">Transcription</keyword>
<dbReference type="Gene3D" id="1.10.10.60">
    <property type="entry name" value="Homeodomain-like"/>
    <property type="match status" value="1"/>
</dbReference>
<dbReference type="GO" id="GO:0003700">
    <property type="term" value="F:DNA-binding transcription factor activity"/>
    <property type="evidence" value="ECO:0007669"/>
    <property type="project" value="InterPro"/>
</dbReference>
<evidence type="ECO:0000259" key="4">
    <source>
        <dbReference type="PROSITE" id="PS01124"/>
    </source>
</evidence>
<evidence type="ECO:0000313" key="6">
    <source>
        <dbReference type="Proteomes" id="UP000218437"/>
    </source>
</evidence>
<feature type="domain" description="HTH araC/xylS-type" evidence="4">
    <location>
        <begin position="135"/>
        <end position="232"/>
    </location>
</feature>
<dbReference type="KEGG" id="jsv:CNX70_04070"/>
<accession>A0A290WRE3</accession>
<dbReference type="PANTHER" id="PTHR46796">
    <property type="entry name" value="HTH-TYPE TRANSCRIPTIONAL ACTIVATOR RHAS-RELATED"/>
    <property type="match status" value="1"/>
</dbReference>
<evidence type="ECO:0000256" key="1">
    <source>
        <dbReference type="ARBA" id="ARBA00023015"/>
    </source>
</evidence>
<dbReference type="PROSITE" id="PS01124">
    <property type="entry name" value="HTH_ARAC_FAMILY_2"/>
    <property type="match status" value="1"/>
</dbReference>
<sequence>MIAPQSITWEPRLQHDSWQGTLWLAPDFAILHGAAGATDSHAHYAHQLMLSTGAPFTAELDGIVHTARHLLVESLRPHAILAAPAPMLTIYAEPQRLRGAALLAAAASAGAPSLNSLAAALQAQPREQLADARVQRALDQVDALLSGKVSAAALAQAAHLSLSQLERLFSAQLGLPVRRLVLWRRLRLAIRFILLGGTLTDAAHGAGFADAAHFSRTMRSLFGVRADRSLRQLQVTLLD</sequence>
<dbReference type="EMBL" id="CP023422">
    <property type="protein sequence ID" value="ATD59462.1"/>
    <property type="molecule type" value="Genomic_DNA"/>
</dbReference>
<keyword evidence="6" id="KW-1185">Reference proteome</keyword>
<protein>
    <submittedName>
        <fullName evidence="5">AraC family transcriptional regulator</fullName>
    </submittedName>
</protein>
<dbReference type="GO" id="GO:0043565">
    <property type="term" value="F:sequence-specific DNA binding"/>
    <property type="evidence" value="ECO:0007669"/>
    <property type="project" value="InterPro"/>
</dbReference>
<evidence type="ECO:0000313" key="5">
    <source>
        <dbReference type="EMBL" id="ATD59462.1"/>
    </source>
</evidence>
<name>A0A290WRE3_9BURK</name>
<keyword evidence="2" id="KW-0238">DNA-binding</keyword>